<organism evidence="1 2">
    <name type="scientific">Cyphomyrmex costatus</name>
    <dbReference type="NCBI Taxonomy" id="456900"/>
    <lineage>
        <taxon>Eukaryota</taxon>
        <taxon>Metazoa</taxon>
        <taxon>Ecdysozoa</taxon>
        <taxon>Arthropoda</taxon>
        <taxon>Hexapoda</taxon>
        <taxon>Insecta</taxon>
        <taxon>Pterygota</taxon>
        <taxon>Neoptera</taxon>
        <taxon>Endopterygota</taxon>
        <taxon>Hymenoptera</taxon>
        <taxon>Apocrita</taxon>
        <taxon>Aculeata</taxon>
        <taxon>Formicoidea</taxon>
        <taxon>Formicidae</taxon>
        <taxon>Myrmicinae</taxon>
        <taxon>Cyphomyrmex</taxon>
    </lineage>
</organism>
<dbReference type="AlphaFoldDB" id="A0A195D8C1"/>
<protein>
    <submittedName>
        <fullName evidence="1">Uncharacterized protein</fullName>
    </submittedName>
</protein>
<dbReference type="Proteomes" id="UP000078542">
    <property type="component" value="Unassembled WGS sequence"/>
</dbReference>
<gene>
    <name evidence="1" type="ORF">ALC62_00360</name>
</gene>
<reference evidence="1 2" key="1">
    <citation type="submission" date="2016-03" db="EMBL/GenBank/DDBJ databases">
        <title>Cyphomyrmex costatus WGS genome.</title>
        <authorList>
            <person name="Nygaard S."/>
            <person name="Hu H."/>
            <person name="Boomsma J."/>
            <person name="Zhang G."/>
        </authorList>
    </citation>
    <scope>NUCLEOTIDE SEQUENCE [LARGE SCALE GENOMIC DNA]</scope>
    <source>
        <strain evidence="1">MS0001</strain>
        <tissue evidence="1">Whole body</tissue>
    </source>
</reference>
<sequence>MRRFPVDLAATRYVAAVDVLLPEVHAGGTESLGFLTIRTIAGGTSGVTSLRARRGRLADAGAPDADTAAAALRASGTGAGAGCGGRVVMEPESGRPTRARGLHLQIFTSDASVNLRGALFGVITSAANDTVAGLEDDPRWILKSSRDDGFAVPAEHTYAKVTRTAAGFITFYVQFKR</sequence>
<accession>A0A195D8C1</accession>
<proteinExistence type="predicted"/>
<keyword evidence="2" id="KW-1185">Reference proteome</keyword>
<evidence type="ECO:0000313" key="2">
    <source>
        <dbReference type="Proteomes" id="UP000078542"/>
    </source>
</evidence>
<dbReference type="EMBL" id="KQ976750">
    <property type="protein sequence ID" value="KYN08689.1"/>
    <property type="molecule type" value="Genomic_DNA"/>
</dbReference>
<name>A0A195D8C1_9HYME</name>
<evidence type="ECO:0000313" key="1">
    <source>
        <dbReference type="EMBL" id="KYN08689.1"/>
    </source>
</evidence>